<organism evidence="13 14">
    <name type="scientific">Sphagnurus paluster</name>
    <dbReference type="NCBI Taxonomy" id="117069"/>
    <lineage>
        <taxon>Eukaryota</taxon>
        <taxon>Fungi</taxon>
        <taxon>Dikarya</taxon>
        <taxon>Basidiomycota</taxon>
        <taxon>Agaricomycotina</taxon>
        <taxon>Agaricomycetes</taxon>
        <taxon>Agaricomycetidae</taxon>
        <taxon>Agaricales</taxon>
        <taxon>Tricholomatineae</taxon>
        <taxon>Lyophyllaceae</taxon>
        <taxon>Sphagnurus</taxon>
    </lineage>
</organism>
<proteinExistence type="inferred from homology"/>
<evidence type="ECO:0000256" key="2">
    <source>
        <dbReference type="ARBA" id="ARBA00022448"/>
    </source>
</evidence>
<evidence type="ECO:0000256" key="4">
    <source>
        <dbReference type="ARBA" id="ARBA00022824"/>
    </source>
</evidence>
<dbReference type="OrthoDB" id="46868at2759"/>
<keyword evidence="7" id="KW-0175">Coiled coil</keyword>
<dbReference type="AlphaFoldDB" id="A0A9P7FUC9"/>
<reference evidence="13" key="1">
    <citation type="submission" date="2021-02" db="EMBL/GenBank/DDBJ databases">
        <authorList>
            <person name="Nieuwenhuis M."/>
            <person name="Van De Peppel L.J.J."/>
        </authorList>
    </citation>
    <scope>NUCLEOTIDE SEQUENCE</scope>
    <source>
        <strain evidence="13">D49</strain>
    </source>
</reference>
<keyword evidence="2" id="KW-0813">Transport</keyword>
<evidence type="ECO:0000256" key="1">
    <source>
        <dbReference type="ARBA" id="ARBA00004163"/>
    </source>
</evidence>
<dbReference type="PANTHER" id="PTHR12825">
    <property type="entry name" value="BNIP1-RELATED"/>
    <property type="match status" value="1"/>
</dbReference>
<keyword evidence="8 11" id="KW-0472">Membrane</keyword>
<evidence type="ECO:0000256" key="11">
    <source>
        <dbReference type="SAM" id="Phobius"/>
    </source>
</evidence>
<comment type="subcellular location">
    <subcellularLocation>
        <location evidence="1">Endoplasmic reticulum membrane</location>
        <topology evidence="1">Single-pass type IV membrane protein</topology>
    </subcellularLocation>
</comment>
<dbReference type="PANTHER" id="PTHR12825:SF0">
    <property type="entry name" value="VESICLE TRANSPORT PROTEIN SEC20"/>
    <property type="match status" value="1"/>
</dbReference>
<feature type="region of interest" description="Disordered" evidence="10">
    <location>
        <begin position="107"/>
        <end position="135"/>
    </location>
</feature>
<evidence type="ECO:0000256" key="9">
    <source>
        <dbReference type="ARBA" id="ARBA00037934"/>
    </source>
</evidence>
<feature type="region of interest" description="Disordered" evidence="10">
    <location>
        <begin position="321"/>
        <end position="359"/>
    </location>
</feature>
<keyword evidence="6 11" id="KW-1133">Transmembrane helix</keyword>
<evidence type="ECO:0000256" key="3">
    <source>
        <dbReference type="ARBA" id="ARBA00022692"/>
    </source>
</evidence>
<dbReference type="Proteomes" id="UP000717328">
    <property type="component" value="Unassembled WGS sequence"/>
</dbReference>
<keyword evidence="5" id="KW-0931">ER-Golgi transport</keyword>
<evidence type="ECO:0000256" key="6">
    <source>
        <dbReference type="ARBA" id="ARBA00022989"/>
    </source>
</evidence>
<dbReference type="GO" id="GO:0005789">
    <property type="term" value="C:endoplasmic reticulum membrane"/>
    <property type="evidence" value="ECO:0007669"/>
    <property type="project" value="UniProtKB-SubCell"/>
</dbReference>
<dbReference type="GO" id="GO:0031201">
    <property type="term" value="C:SNARE complex"/>
    <property type="evidence" value="ECO:0007669"/>
    <property type="project" value="TreeGrafter"/>
</dbReference>
<evidence type="ECO:0000256" key="8">
    <source>
        <dbReference type="ARBA" id="ARBA00023136"/>
    </source>
</evidence>
<dbReference type="EMBL" id="JABCKI010006206">
    <property type="protein sequence ID" value="KAG5635007.1"/>
    <property type="molecule type" value="Genomic_DNA"/>
</dbReference>
<evidence type="ECO:0000256" key="7">
    <source>
        <dbReference type="ARBA" id="ARBA00023054"/>
    </source>
</evidence>
<feature type="transmembrane region" description="Helical" evidence="11">
    <location>
        <begin position="210"/>
        <end position="231"/>
    </location>
</feature>
<protein>
    <recommendedName>
        <fullName evidence="12">Sec20 C-terminal domain-containing protein</fullName>
    </recommendedName>
</protein>
<comment type="caution">
    <text evidence="13">The sequence shown here is derived from an EMBL/GenBank/DDBJ whole genome shotgun (WGS) entry which is preliminary data.</text>
</comment>
<gene>
    <name evidence="13" type="ORF">H0H81_012736</name>
</gene>
<evidence type="ECO:0000259" key="12">
    <source>
        <dbReference type="Pfam" id="PF03908"/>
    </source>
</evidence>
<name>A0A9P7FUC9_9AGAR</name>
<evidence type="ECO:0000256" key="10">
    <source>
        <dbReference type="SAM" id="MobiDB-lite"/>
    </source>
</evidence>
<sequence length="359" mass="39339">MPPVPITFTEDISRQISASKRRQNDLAEFQIPRLRTCTGPLSLQQRLAAELREDIELFAHQVETLDICVGDQRGERNRAELRRIVDELQEGLSQLRRDSRAALLHSKRTIDGQSKSQREELLASAAATEKQNSNEKVTEDALMKANNDVTEALRRTIGLMQGELERSVLSTQMLDSSTASLRATSLTHDTLTDLMSTSKHLITALEKSDWIDRVLIISAFIFFILVVLFIVKQRILDRSLRVALWWTRFLPDFSGDSALLNMEKGSASVVLSSVTATASASVSMVSASLSVTQSLSEAADHSDPTAKDLSSSSLETLYSEVTASAPASSETASSGSVPTSSPEAQTVIPDTSHHVLDEL</sequence>
<feature type="domain" description="Sec20 C-terminal" evidence="12">
    <location>
        <begin position="146"/>
        <end position="235"/>
    </location>
</feature>
<reference evidence="13" key="2">
    <citation type="submission" date="2021-10" db="EMBL/GenBank/DDBJ databases">
        <title>Phylogenomics reveals ancestral predisposition of the termite-cultivated fungus Termitomyces towards a domesticated lifestyle.</title>
        <authorList>
            <person name="Auxier B."/>
            <person name="Grum-Grzhimaylo A."/>
            <person name="Cardenas M.E."/>
            <person name="Lodge J.D."/>
            <person name="Laessoe T."/>
            <person name="Pedersen O."/>
            <person name="Smith M.E."/>
            <person name="Kuyper T.W."/>
            <person name="Franco-Molano E.A."/>
            <person name="Baroni T.J."/>
            <person name="Aanen D.K."/>
        </authorList>
    </citation>
    <scope>NUCLEOTIDE SEQUENCE</scope>
    <source>
        <strain evidence="13">D49</strain>
    </source>
</reference>
<dbReference type="GO" id="GO:0005484">
    <property type="term" value="F:SNAP receptor activity"/>
    <property type="evidence" value="ECO:0007669"/>
    <property type="project" value="InterPro"/>
</dbReference>
<dbReference type="InterPro" id="IPR056173">
    <property type="entry name" value="Sec20_C"/>
</dbReference>
<evidence type="ECO:0000313" key="14">
    <source>
        <dbReference type="Proteomes" id="UP000717328"/>
    </source>
</evidence>
<keyword evidence="4" id="KW-0256">Endoplasmic reticulum</keyword>
<keyword evidence="3 11" id="KW-0812">Transmembrane</keyword>
<evidence type="ECO:0000256" key="5">
    <source>
        <dbReference type="ARBA" id="ARBA00022892"/>
    </source>
</evidence>
<feature type="compositionally biased region" description="Low complexity" evidence="10">
    <location>
        <begin position="321"/>
        <end position="344"/>
    </location>
</feature>
<dbReference type="Pfam" id="PF03908">
    <property type="entry name" value="Sec20"/>
    <property type="match status" value="1"/>
</dbReference>
<accession>A0A9P7FUC9</accession>
<dbReference type="InterPro" id="IPR005606">
    <property type="entry name" value="Sec20"/>
</dbReference>
<dbReference type="GO" id="GO:0006890">
    <property type="term" value="P:retrograde vesicle-mediated transport, Golgi to endoplasmic reticulum"/>
    <property type="evidence" value="ECO:0007669"/>
    <property type="project" value="InterPro"/>
</dbReference>
<evidence type="ECO:0000313" key="13">
    <source>
        <dbReference type="EMBL" id="KAG5635007.1"/>
    </source>
</evidence>
<keyword evidence="14" id="KW-1185">Reference proteome</keyword>
<comment type="similarity">
    <text evidence="9">Belongs to the SEC20 family.</text>
</comment>